<sequence>MTKAAPASVFAAEFVPSLIELGVQHIVLAPGSRSQAVALVAAELERRGDVKLHVRIDERVAGFVALGIGVETSAPAVVITTSGSAVANLHPAVLEAHHAGVPMIVVTADRPEELREIGSNQTTHQHDIFGPAVRFSMDEPAPVPGATVVRRAHELAEQAWRVATNPYAPGPVHLNLAFREPLSSPIDIRPIGHHTSNALINPEPAITVLLNRGPRTIVIAGADAGPRAEEVAHEGGWPLIAEVTSGARYGRNLVPAYRQLLSMPELTSQIERIIVFGHPTLSREVPAIIADSTTGIETIVVRGQAPEGYNPGLNVAAFVNDVEVEPGEIDQKWLSLWIHTGREVFAEIETNSIDAALATAPNISASRSESIEDKKAFLKAEVAASRVPLNRELLVDAVWRATWPHDRLVFGASRLIRVADKFVGGKKITVHANRGLAGIDGNIGTGIGIALAAEGALTRIVVGDLAALHDASSLLFGQHETRPRVQVIIGNDGGGTIFDALEVGQTAPAESMDRVFLTPQEVDFHALAAAYGWSFTKVTTVSEFERALTAAGEGPEIIEVALAR</sequence>
<comment type="cofactor">
    <cofactor evidence="6">
        <name>Mg(2+)</name>
        <dbReference type="ChEBI" id="CHEBI:18420"/>
    </cofactor>
    <cofactor evidence="6">
        <name>Mn(2+)</name>
        <dbReference type="ChEBI" id="CHEBI:29035"/>
    </cofactor>
</comment>
<comment type="pathway">
    <text evidence="6">Quinol/quinone metabolism; 1,4-dihydroxy-2-naphthoate biosynthesis; 1,4-dihydroxy-2-naphthoate from chorismate: step 2/7.</text>
</comment>
<accession>A0A173LYI2</accession>
<dbReference type="HAMAP" id="MF_01659">
    <property type="entry name" value="MenD"/>
    <property type="match status" value="1"/>
</dbReference>
<dbReference type="UniPathway" id="UPA00079"/>
<dbReference type="EMBL" id="AP017457">
    <property type="protein sequence ID" value="BAV00026.1"/>
    <property type="molecule type" value="Genomic_DNA"/>
</dbReference>
<evidence type="ECO:0000256" key="5">
    <source>
        <dbReference type="ARBA" id="ARBA00023211"/>
    </source>
</evidence>
<keyword evidence="4 6" id="KW-0786">Thiamine pyrophosphate</keyword>
<dbReference type="Gene3D" id="3.40.50.1220">
    <property type="entry name" value="TPP-binding domain"/>
    <property type="match status" value="1"/>
</dbReference>
<gene>
    <name evidence="6" type="primary">menD</name>
    <name evidence="9" type="ORF">AUMI_114830</name>
</gene>
<dbReference type="GO" id="GO:0030976">
    <property type="term" value="F:thiamine pyrophosphate binding"/>
    <property type="evidence" value="ECO:0007669"/>
    <property type="project" value="UniProtKB-UniRule"/>
</dbReference>
<dbReference type="KEGG" id="amin:AUMI_114830"/>
<dbReference type="GO" id="GO:0000287">
    <property type="term" value="F:magnesium ion binding"/>
    <property type="evidence" value="ECO:0007669"/>
    <property type="project" value="UniProtKB-UniRule"/>
</dbReference>
<comment type="subunit">
    <text evidence="6">Homodimer.</text>
</comment>
<dbReference type="PANTHER" id="PTHR42916:SF1">
    <property type="entry name" value="PROTEIN PHYLLO, CHLOROPLASTIC"/>
    <property type="match status" value="1"/>
</dbReference>
<evidence type="ECO:0000256" key="6">
    <source>
        <dbReference type="HAMAP-Rule" id="MF_01659"/>
    </source>
</evidence>
<dbReference type="NCBIfam" id="TIGR00173">
    <property type="entry name" value="menD"/>
    <property type="match status" value="1"/>
</dbReference>
<dbReference type="CDD" id="cd02009">
    <property type="entry name" value="TPP_SHCHC_synthase"/>
    <property type="match status" value="1"/>
</dbReference>
<name>A0A173LYI2_9MICO</name>
<feature type="domain" description="Thiamine pyrophosphate enzyme TPP-binding" evidence="7">
    <location>
        <begin position="433"/>
        <end position="560"/>
    </location>
</feature>
<comment type="function">
    <text evidence="6">Catalyzes the thiamine diphosphate-dependent decarboxylation of 2-oxoglutarate and the subsequent addition of the resulting succinic semialdehyde-thiamine pyrophosphate anion to isochorismate to yield 2-succinyl-5-enolpyruvyl-6-hydroxy-3-cyclohexene-1-carboxylate (SEPHCHC).</text>
</comment>
<dbReference type="GeneID" id="80452677"/>
<evidence type="ECO:0000259" key="8">
    <source>
        <dbReference type="Pfam" id="PF02776"/>
    </source>
</evidence>
<comment type="similarity">
    <text evidence="6">Belongs to the TPP enzyme family. MenD subfamily.</text>
</comment>
<reference evidence="9 10" key="1">
    <citation type="journal article" date="2016" name="Genome Announc.">
        <title>Complete Genome Sequence of Aurantimicrobium minutum Type Strain KNCT, a Planktonic Ultramicrobacterium Isolated from River Water.</title>
        <authorList>
            <person name="Nakai R."/>
            <person name="Fujisawa T."/>
            <person name="Nakamura Y."/>
            <person name="Nishide H."/>
            <person name="Uchiyama I."/>
            <person name="Baba T."/>
            <person name="Toyoda A."/>
            <person name="Fujiyama A."/>
            <person name="Naganuma T."/>
            <person name="Niki H."/>
        </authorList>
    </citation>
    <scope>NUCLEOTIDE SEQUENCE [LARGE SCALE GENOMIC DNA]</scope>
    <source>
        <strain evidence="9 10">KNC</strain>
    </source>
</reference>
<dbReference type="Gene3D" id="3.40.50.970">
    <property type="match status" value="2"/>
</dbReference>
<evidence type="ECO:0000313" key="10">
    <source>
        <dbReference type="Proteomes" id="UP000243847"/>
    </source>
</evidence>
<keyword evidence="6" id="KW-0474">Menaquinone biosynthesis</keyword>
<evidence type="ECO:0000256" key="1">
    <source>
        <dbReference type="ARBA" id="ARBA00022679"/>
    </source>
</evidence>
<dbReference type="InterPro" id="IPR011766">
    <property type="entry name" value="TPP_enzyme_TPP-bd"/>
</dbReference>
<comment type="catalytic activity">
    <reaction evidence="6">
        <text>isochorismate + 2-oxoglutarate + H(+) = 5-enolpyruvoyl-6-hydroxy-2-succinyl-cyclohex-3-ene-1-carboxylate + CO2</text>
        <dbReference type="Rhea" id="RHEA:25593"/>
        <dbReference type="ChEBI" id="CHEBI:15378"/>
        <dbReference type="ChEBI" id="CHEBI:16526"/>
        <dbReference type="ChEBI" id="CHEBI:16810"/>
        <dbReference type="ChEBI" id="CHEBI:29780"/>
        <dbReference type="ChEBI" id="CHEBI:58818"/>
        <dbReference type="EC" id="2.2.1.9"/>
    </reaction>
</comment>
<dbReference type="GO" id="GO:0030145">
    <property type="term" value="F:manganese ion binding"/>
    <property type="evidence" value="ECO:0007669"/>
    <property type="project" value="UniProtKB-UniRule"/>
</dbReference>
<dbReference type="GO" id="GO:0070204">
    <property type="term" value="F:2-succinyl-5-enolpyruvyl-6-hydroxy-3-cyclohexene-1-carboxylic-acid synthase activity"/>
    <property type="evidence" value="ECO:0007669"/>
    <property type="project" value="UniProtKB-UniRule"/>
</dbReference>
<proteinExistence type="inferred from homology"/>
<comment type="pathway">
    <text evidence="6">Quinol/quinone metabolism; menaquinone biosynthesis.</text>
</comment>
<keyword evidence="3 6" id="KW-0460">Magnesium</keyword>
<evidence type="ECO:0000313" key="9">
    <source>
        <dbReference type="EMBL" id="BAV00026.1"/>
    </source>
</evidence>
<dbReference type="Proteomes" id="UP000243847">
    <property type="component" value="Chromosome sequence1"/>
</dbReference>
<dbReference type="InterPro" id="IPR029061">
    <property type="entry name" value="THDP-binding"/>
</dbReference>
<keyword evidence="2 6" id="KW-0479">Metal-binding</keyword>
<comment type="cofactor">
    <cofactor evidence="6">
        <name>thiamine diphosphate</name>
        <dbReference type="ChEBI" id="CHEBI:58937"/>
    </cofactor>
    <text evidence="6">Binds 1 thiamine pyrophosphate per subunit.</text>
</comment>
<feature type="domain" description="Thiamine pyrophosphate enzyme N-terminal TPP-binding" evidence="8">
    <location>
        <begin position="15"/>
        <end position="123"/>
    </location>
</feature>
<dbReference type="AlphaFoldDB" id="A0A173LYI2"/>
<dbReference type="RefSeq" id="WP_096383124.1">
    <property type="nucleotide sequence ID" value="NZ_AP017457.1"/>
</dbReference>
<evidence type="ECO:0000256" key="4">
    <source>
        <dbReference type="ARBA" id="ARBA00023052"/>
    </source>
</evidence>
<dbReference type="CDD" id="cd07037">
    <property type="entry name" value="TPP_PYR_MenD"/>
    <property type="match status" value="1"/>
</dbReference>
<dbReference type="EC" id="2.2.1.9" evidence="6"/>
<dbReference type="Pfam" id="PF02775">
    <property type="entry name" value="TPP_enzyme_C"/>
    <property type="match status" value="1"/>
</dbReference>
<protein>
    <recommendedName>
        <fullName evidence="6">2-succinyl-5-enolpyruvyl-6-hydroxy-3-cyclohexene-1-carboxylate synthase</fullName>
        <shortName evidence="6">SEPHCHC synthase</shortName>
        <ecNumber evidence="6">2.2.1.9</ecNumber>
    </recommendedName>
    <alternativeName>
        <fullName evidence="6">Menaquinone biosynthesis protein MenD</fullName>
    </alternativeName>
</protein>
<dbReference type="InterPro" id="IPR012001">
    <property type="entry name" value="Thiamin_PyroP_enz_TPP-bd_dom"/>
</dbReference>
<dbReference type="PANTHER" id="PTHR42916">
    <property type="entry name" value="2-SUCCINYL-5-ENOLPYRUVYL-6-HYDROXY-3-CYCLOHEXENE-1-CARBOXYLATE SYNTHASE"/>
    <property type="match status" value="1"/>
</dbReference>
<dbReference type="InterPro" id="IPR004433">
    <property type="entry name" value="MenaQ_synth_MenD"/>
</dbReference>
<dbReference type="UniPathway" id="UPA01057">
    <property type="reaction ID" value="UER00164"/>
</dbReference>
<evidence type="ECO:0000259" key="7">
    <source>
        <dbReference type="Pfam" id="PF02775"/>
    </source>
</evidence>
<keyword evidence="1 6" id="KW-0808">Transferase</keyword>
<dbReference type="OrthoDB" id="9791859at2"/>
<dbReference type="SUPFAM" id="SSF52518">
    <property type="entry name" value="Thiamin diphosphate-binding fold (THDP-binding)"/>
    <property type="match status" value="2"/>
</dbReference>
<dbReference type="Pfam" id="PF02776">
    <property type="entry name" value="TPP_enzyme_N"/>
    <property type="match status" value="1"/>
</dbReference>
<evidence type="ECO:0000256" key="3">
    <source>
        <dbReference type="ARBA" id="ARBA00022842"/>
    </source>
</evidence>
<keyword evidence="5 6" id="KW-0464">Manganese</keyword>
<dbReference type="GO" id="GO:0009234">
    <property type="term" value="P:menaquinone biosynthetic process"/>
    <property type="evidence" value="ECO:0007669"/>
    <property type="project" value="UniProtKB-UniRule"/>
</dbReference>
<organism evidence="9 10">
    <name type="scientific">Aurantimicrobium minutum</name>
    <dbReference type="NCBI Taxonomy" id="708131"/>
    <lineage>
        <taxon>Bacteria</taxon>
        <taxon>Bacillati</taxon>
        <taxon>Actinomycetota</taxon>
        <taxon>Actinomycetes</taxon>
        <taxon>Micrococcales</taxon>
        <taxon>Microbacteriaceae</taxon>
        <taxon>Aurantimicrobium</taxon>
    </lineage>
</organism>
<dbReference type="PIRSF" id="PIRSF004983">
    <property type="entry name" value="MenD"/>
    <property type="match status" value="1"/>
</dbReference>
<evidence type="ECO:0000256" key="2">
    <source>
        <dbReference type="ARBA" id="ARBA00022723"/>
    </source>
</evidence>